<protein>
    <submittedName>
        <fullName evidence="1">Vigilin 1</fullName>
    </submittedName>
</protein>
<comment type="caution">
    <text evidence="1">The sequence shown here is derived from an EMBL/GenBank/DDBJ whole genome shotgun (WGS) entry which is preliminary data.</text>
</comment>
<sequence>MRTYQRLAVLPSPRERPWDGSFILGIRWGSPFEMTLDILSDRLSPEAFGARIAGQLQSPFFNVLPPEIRNRVLEFVLAACEHPFKRYNRDSIWRRPDHEAPLVTHTEVLRTCKRLYSEGRQILLSRRNIVIYLTTPLKRPTGCLNPFHLEQLLRSVPPFGLWTFRSAEIFADLDLLSDTTALQDLFDLAHFRPRSVKLVIRHTGFTGWAQDDPLSISASWARLCVLPSSVEVLRVTLESLERKALQVDFLAKAMVQSWTFLRADGRILTGDSANLKASVWQGRSTLNDRRWIRDESSVNTLHYHVVDIAFTPVPQSLHFESKMNLKDLTVPDQLHRALSNNGASVRVADHQFRRMLDTRSRLLTCKTLNGNERDTCPGGWPREGSKRGCTDDEMDPIWLFPQLDMVMAEPSDRRFGGRKTGYYHLFQSKLSSLATL</sequence>
<proteinExistence type="predicted"/>
<evidence type="ECO:0000313" key="1">
    <source>
        <dbReference type="EMBL" id="PNS19676.1"/>
    </source>
</evidence>
<dbReference type="STRING" id="2082308.A0A2K1QX92"/>
<gene>
    <name evidence="1" type="ORF">CAC42_7520</name>
</gene>
<reference evidence="1 2" key="1">
    <citation type="submission" date="2017-06" db="EMBL/GenBank/DDBJ databases">
        <title>Draft genome sequence of a variant of Elsinoe murrayae.</title>
        <authorList>
            <person name="Cheng Q."/>
        </authorList>
    </citation>
    <scope>NUCLEOTIDE SEQUENCE [LARGE SCALE GENOMIC DNA]</scope>
    <source>
        <strain evidence="1 2">CQ-2017a</strain>
    </source>
</reference>
<dbReference type="Proteomes" id="UP000243797">
    <property type="component" value="Unassembled WGS sequence"/>
</dbReference>
<dbReference type="OrthoDB" id="288942at2759"/>
<dbReference type="AlphaFoldDB" id="A0A2K1QX92"/>
<evidence type="ECO:0000313" key="2">
    <source>
        <dbReference type="Proteomes" id="UP000243797"/>
    </source>
</evidence>
<name>A0A2K1QX92_9PEZI</name>
<dbReference type="EMBL" id="NKHZ01000031">
    <property type="protein sequence ID" value="PNS19676.1"/>
    <property type="molecule type" value="Genomic_DNA"/>
</dbReference>
<keyword evidence="2" id="KW-1185">Reference proteome</keyword>
<accession>A0A2K1QX92</accession>
<dbReference type="InParanoid" id="A0A2K1QX92"/>
<organism evidence="1 2">
    <name type="scientific">Sphaceloma murrayae</name>
    <dbReference type="NCBI Taxonomy" id="2082308"/>
    <lineage>
        <taxon>Eukaryota</taxon>
        <taxon>Fungi</taxon>
        <taxon>Dikarya</taxon>
        <taxon>Ascomycota</taxon>
        <taxon>Pezizomycotina</taxon>
        <taxon>Dothideomycetes</taxon>
        <taxon>Dothideomycetidae</taxon>
        <taxon>Myriangiales</taxon>
        <taxon>Elsinoaceae</taxon>
        <taxon>Sphaceloma</taxon>
    </lineage>
</organism>